<protein>
    <submittedName>
        <fullName evidence="6">Uncharacterized protein</fullName>
    </submittedName>
</protein>
<evidence type="ECO:0000313" key="7">
    <source>
        <dbReference type="Proteomes" id="UP000734854"/>
    </source>
</evidence>
<dbReference type="AlphaFoldDB" id="A0A8J5GWB5"/>
<dbReference type="InterPro" id="IPR005630">
    <property type="entry name" value="Terpene_synthase_metal-bd"/>
</dbReference>
<dbReference type="Proteomes" id="UP000734854">
    <property type="component" value="Unassembled WGS sequence"/>
</dbReference>
<sequence length="602" mass="69373">MIPYLQLALPIFISYSYRLTLNAHYTYPTIPCARSASPSTTIMSIYIHAAPLLHSPSVRQLPALRPSTTTLTCRTAAGPSPESRRSAKYQPSLWTDEHIQALTANSPAVSRQLPPTLHSRSIMLLKERIRKVMWEEKEVEQLRLIDQLQQLGVAYHFRKDIADSLTALHASLEDLSWKFRDSLHASALLFRLLRQNNLSISQDIFDKFRDERGHFKECLKSDVEGMLALYEASYFAKEEEEVLHEATEFTIEHLKGLLESSRLVDGMVREKVGHALELPLNWRMERWHTKWFIGVCQREAMIINPTLLEFAILDFNALQSIYKKELGAVSRWWTELGLAEKLPFSRDRLAESYLWTVGWAFEPQYWSFREAQTKGICFVTMIDDVYDVYGTLDELQLFTHLIDRWDVNAIDELPDSMKILFLAIFNTVNDAAYEIMKHKGFNVLPYLKRAWADLCKAYLVEAKCAYCMAEELTQRELRGFSYYPAIAKPSCMLARLYDDIATSTAEIERGDVPKSIQCCMHEQGVSEAVARRQIKELIKANWRCLNRDYDATTTSLEGHLKRVAINVARTFQLFYQHGDGYGEDHGETKNQLMSLLMNPIVV</sequence>
<dbReference type="InterPro" id="IPR008949">
    <property type="entry name" value="Isoprenoid_synthase_dom_sf"/>
</dbReference>
<reference evidence="6 7" key="1">
    <citation type="submission" date="2020-08" db="EMBL/GenBank/DDBJ databases">
        <title>Plant Genome Project.</title>
        <authorList>
            <person name="Zhang R.-G."/>
        </authorList>
    </citation>
    <scope>NUCLEOTIDE SEQUENCE [LARGE SCALE GENOMIC DNA]</scope>
    <source>
        <tissue evidence="6">Rhizome</tissue>
    </source>
</reference>
<evidence type="ECO:0000256" key="1">
    <source>
        <dbReference type="ARBA" id="ARBA00001946"/>
    </source>
</evidence>
<comment type="caution">
    <text evidence="6">The sequence shown here is derived from an EMBL/GenBank/DDBJ whole genome shotgun (WGS) entry which is preliminary data.</text>
</comment>
<dbReference type="InterPro" id="IPR001906">
    <property type="entry name" value="Terpene_synth_N"/>
</dbReference>
<evidence type="ECO:0000259" key="4">
    <source>
        <dbReference type="Pfam" id="PF01397"/>
    </source>
</evidence>
<dbReference type="InterPro" id="IPR044814">
    <property type="entry name" value="Terpene_cyclase_plant_C1"/>
</dbReference>
<dbReference type="EMBL" id="JACMSC010000007">
    <property type="protein sequence ID" value="KAG6515948.1"/>
    <property type="molecule type" value="Genomic_DNA"/>
</dbReference>
<dbReference type="SUPFAM" id="SSF48239">
    <property type="entry name" value="Terpenoid cyclases/Protein prenyltransferases"/>
    <property type="match status" value="1"/>
</dbReference>
<dbReference type="FunFam" id="1.50.10.130:FF:000001">
    <property type="entry name" value="Isoprene synthase, chloroplastic"/>
    <property type="match status" value="1"/>
</dbReference>
<dbReference type="Pfam" id="PF03936">
    <property type="entry name" value="Terpene_synth_C"/>
    <property type="match status" value="1"/>
</dbReference>
<comment type="cofactor">
    <cofactor evidence="1">
        <name>Mg(2+)</name>
        <dbReference type="ChEBI" id="CHEBI:18420"/>
    </cofactor>
</comment>
<evidence type="ECO:0000256" key="3">
    <source>
        <dbReference type="ARBA" id="ARBA00022842"/>
    </source>
</evidence>
<gene>
    <name evidence="6" type="ORF">ZIOFF_026394</name>
</gene>
<feature type="domain" description="Terpene synthase metal-binding" evidence="5">
    <location>
        <begin position="335"/>
        <end position="464"/>
    </location>
</feature>
<proteinExistence type="predicted"/>
<dbReference type="CDD" id="cd00684">
    <property type="entry name" value="Terpene_cyclase_plant_C1"/>
    <property type="match status" value="1"/>
</dbReference>
<dbReference type="SUPFAM" id="SSF48576">
    <property type="entry name" value="Terpenoid synthases"/>
    <property type="match status" value="1"/>
</dbReference>
<dbReference type="GO" id="GO:0000287">
    <property type="term" value="F:magnesium ion binding"/>
    <property type="evidence" value="ECO:0007669"/>
    <property type="project" value="InterPro"/>
</dbReference>
<dbReference type="PANTHER" id="PTHR31225">
    <property type="entry name" value="OS04G0344100 PROTEIN-RELATED"/>
    <property type="match status" value="1"/>
</dbReference>
<dbReference type="Pfam" id="PF01397">
    <property type="entry name" value="Terpene_synth"/>
    <property type="match status" value="1"/>
</dbReference>
<keyword evidence="2" id="KW-0479">Metal-binding</keyword>
<dbReference type="Gene3D" id="1.10.600.10">
    <property type="entry name" value="Farnesyl Diphosphate Synthase"/>
    <property type="match status" value="2"/>
</dbReference>
<keyword evidence="3" id="KW-0460">Magnesium</keyword>
<feature type="domain" description="Terpene synthase N-terminal" evidence="4">
    <location>
        <begin position="94"/>
        <end position="276"/>
    </location>
</feature>
<dbReference type="InterPro" id="IPR050148">
    <property type="entry name" value="Terpene_synthase-like"/>
</dbReference>
<dbReference type="Pfam" id="PF19086">
    <property type="entry name" value="Terpene_syn_C_2"/>
    <property type="match status" value="1"/>
</dbReference>
<organism evidence="6 7">
    <name type="scientific">Zingiber officinale</name>
    <name type="common">Ginger</name>
    <name type="synonym">Amomum zingiber</name>
    <dbReference type="NCBI Taxonomy" id="94328"/>
    <lineage>
        <taxon>Eukaryota</taxon>
        <taxon>Viridiplantae</taxon>
        <taxon>Streptophyta</taxon>
        <taxon>Embryophyta</taxon>
        <taxon>Tracheophyta</taxon>
        <taxon>Spermatophyta</taxon>
        <taxon>Magnoliopsida</taxon>
        <taxon>Liliopsida</taxon>
        <taxon>Zingiberales</taxon>
        <taxon>Zingiberaceae</taxon>
        <taxon>Zingiber</taxon>
    </lineage>
</organism>
<keyword evidence="7" id="KW-1185">Reference proteome</keyword>
<evidence type="ECO:0000259" key="5">
    <source>
        <dbReference type="Pfam" id="PF03936"/>
    </source>
</evidence>
<dbReference type="Gene3D" id="1.50.10.130">
    <property type="entry name" value="Terpene synthase, N-terminal domain"/>
    <property type="match status" value="1"/>
</dbReference>
<accession>A0A8J5GWB5</accession>
<evidence type="ECO:0000256" key="2">
    <source>
        <dbReference type="ARBA" id="ARBA00022723"/>
    </source>
</evidence>
<evidence type="ECO:0000313" key="6">
    <source>
        <dbReference type="EMBL" id="KAG6515948.1"/>
    </source>
</evidence>
<dbReference type="GO" id="GO:0010333">
    <property type="term" value="F:terpene synthase activity"/>
    <property type="evidence" value="ECO:0007669"/>
    <property type="project" value="InterPro"/>
</dbReference>
<name>A0A8J5GWB5_ZINOF</name>
<dbReference type="InterPro" id="IPR036965">
    <property type="entry name" value="Terpene_synth_N_sf"/>
</dbReference>
<dbReference type="InterPro" id="IPR008930">
    <property type="entry name" value="Terpenoid_cyclase/PrenylTrfase"/>
</dbReference>
<dbReference type="PANTHER" id="PTHR31225:SF252">
    <property type="entry name" value="TERPENE SYNTHASE 12-RELATED"/>
    <property type="match status" value="1"/>
</dbReference>
<dbReference type="GO" id="GO:0016102">
    <property type="term" value="P:diterpenoid biosynthetic process"/>
    <property type="evidence" value="ECO:0007669"/>
    <property type="project" value="InterPro"/>
</dbReference>